<dbReference type="Gene3D" id="3.40.50.300">
    <property type="entry name" value="P-loop containing nucleotide triphosphate hydrolases"/>
    <property type="match status" value="1"/>
</dbReference>
<name>A0A9P5X424_9AGAR</name>
<proteinExistence type="predicted"/>
<dbReference type="InterPro" id="IPR027417">
    <property type="entry name" value="P-loop_NTPase"/>
</dbReference>
<comment type="caution">
    <text evidence="1">The sequence shown here is derived from an EMBL/GenBank/DDBJ whole genome shotgun (WGS) entry which is preliminary data.</text>
</comment>
<reference evidence="1" key="1">
    <citation type="submission" date="2020-11" db="EMBL/GenBank/DDBJ databases">
        <authorList>
            <consortium name="DOE Joint Genome Institute"/>
            <person name="Ahrendt S."/>
            <person name="Riley R."/>
            <person name="Andreopoulos W."/>
            <person name="Labutti K."/>
            <person name="Pangilinan J."/>
            <person name="Ruiz-Duenas F.J."/>
            <person name="Barrasa J.M."/>
            <person name="Sanchez-Garcia M."/>
            <person name="Camarero S."/>
            <person name="Miyauchi S."/>
            <person name="Serrano A."/>
            <person name="Linde D."/>
            <person name="Babiker R."/>
            <person name="Drula E."/>
            <person name="Ayuso-Fernandez I."/>
            <person name="Pacheco R."/>
            <person name="Padilla G."/>
            <person name="Ferreira P."/>
            <person name="Barriuso J."/>
            <person name="Kellner H."/>
            <person name="Castanera R."/>
            <person name="Alfaro M."/>
            <person name="Ramirez L."/>
            <person name="Pisabarro A.G."/>
            <person name="Kuo A."/>
            <person name="Tritt A."/>
            <person name="Lipzen A."/>
            <person name="He G."/>
            <person name="Yan M."/>
            <person name="Ng V."/>
            <person name="Cullen D."/>
            <person name="Martin F."/>
            <person name="Rosso M.-N."/>
            <person name="Henrissat B."/>
            <person name="Hibbett D."/>
            <person name="Martinez A.T."/>
            <person name="Grigoriev I.V."/>
        </authorList>
    </citation>
    <scope>NUCLEOTIDE SEQUENCE</scope>
    <source>
        <strain evidence="1">MF-IS2</strain>
    </source>
</reference>
<evidence type="ECO:0008006" key="3">
    <source>
        <dbReference type="Google" id="ProtNLM"/>
    </source>
</evidence>
<keyword evidence="2" id="KW-1185">Reference proteome</keyword>
<accession>A0A9P5X424</accession>
<evidence type="ECO:0000313" key="1">
    <source>
        <dbReference type="EMBL" id="KAF9444438.1"/>
    </source>
</evidence>
<dbReference type="AlphaFoldDB" id="A0A9P5X424"/>
<dbReference type="Proteomes" id="UP000807342">
    <property type="component" value="Unassembled WGS sequence"/>
</dbReference>
<dbReference type="EMBL" id="MU151376">
    <property type="protein sequence ID" value="KAF9444438.1"/>
    <property type="molecule type" value="Genomic_DNA"/>
</dbReference>
<protein>
    <recommendedName>
        <fullName evidence="3">G domain-containing protein</fullName>
    </recommendedName>
</protein>
<gene>
    <name evidence="1" type="ORF">P691DRAFT_807352</name>
</gene>
<organism evidence="1 2">
    <name type="scientific">Macrolepiota fuliginosa MF-IS2</name>
    <dbReference type="NCBI Taxonomy" id="1400762"/>
    <lineage>
        <taxon>Eukaryota</taxon>
        <taxon>Fungi</taxon>
        <taxon>Dikarya</taxon>
        <taxon>Basidiomycota</taxon>
        <taxon>Agaricomycotina</taxon>
        <taxon>Agaricomycetes</taxon>
        <taxon>Agaricomycetidae</taxon>
        <taxon>Agaricales</taxon>
        <taxon>Agaricineae</taxon>
        <taxon>Agaricaceae</taxon>
        <taxon>Macrolepiota</taxon>
    </lineage>
</organism>
<dbReference type="SUPFAM" id="SSF52540">
    <property type="entry name" value="P-loop containing nucleoside triphosphate hydrolases"/>
    <property type="match status" value="1"/>
</dbReference>
<dbReference type="OrthoDB" id="8954335at2759"/>
<sequence length="234" mass="26106">MLSGWNAAAISNGTDGCTFQSRGFDVDVLGQPMTLWDTAGFDEGETGRIPNSEALVQLYTLLRTLSDGVSLLMFVMRAPRIKSSIPENWKLFREVICQCQVPAVIVITGLEQEENRNQWWWDNQERFQDYGIFPAGHACVTATKGKARGTGFIFDEEYRQSTQDIKKLIRSTALVSPWRVPGAEWFKDTFIAVLVRKIFGKDIAGGALKQLVSVCNMSEADATDLAKRMRDAGV</sequence>
<evidence type="ECO:0000313" key="2">
    <source>
        <dbReference type="Proteomes" id="UP000807342"/>
    </source>
</evidence>